<dbReference type="AlphaFoldDB" id="A0A645EIW8"/>
<organism evidence="1">
    <name type="scientific">bioreactor metagenome</name>
    <dbReference type="NCBI Taxonomy" id="1076179"/>
    <lineage>
        <taxon>unclassified sequences</taxon>
        <taxon>metagenomes</taxon>
        <taxon>ecological metagenomes</taxon>
    </lineage>
</organism>
<comment type="caution">
    <text evidence="1">The sequence shown here is derived from an EMBL/GenBank/DDBJ whole genome shotgun (WGS) entry which is preliminary data.</text>
</comment>
<accession>A0A645EIW8</accession>
<sequence>MINTKMNISCPTVAKIDIFADVLSSRAVIRIAKRVDIAGIFAFGHIRIP</sequence>
<proteinExistence type="predicted"/>
<name>A0A645EIW8_9ZZZZ</name>
<gene>
    <name evidence="1" type="ORF">SDC9_149178</name>
</gene>
<reference evidence="1" key="1">
    <citation type="submission" date="2019-08" db="EMBL/GenBank/DDBJ databases">
        <authorList>
            <person name="Kucharzyk K."/>
            <person name="Murdoch R.W."/>
            <person name="Higgins S."/>
            <person name="Loffler F."/>
        </authorList>
    </citation>
    <scope>NUCLEOTIDE SEQUENCE</scope>
</reference>
<evidence type="ECO:0000313" key="1">
    <source>
        <dbReference type="EMBL" id="MPN01965.1"/>
    </source>
</evidence>
<protein>
    <submittedName>
        <fullName evidence="1">Uncharacterized protein</fullName>
    </submittedName>
</protein>
<dbReference type="EMBL" id="VSSQ01047934">
    <property type="protein sequence ID" value="MPN01965.1"/>
    <property type="molecule type" value="Genomic_DNA"/>
</dbReference>